<keyword evidence="3" id="KW-1185">Reference proteome</keyword>
<proteinExistence type="predicted"/>
<evidence type="ECO:0000256" key="1">
    <source>
        <dbReference type="SAM" id="MobiDB-lite"/>
    </source>
</evidence>
<protein>
    <submittedName>
        <fullName evidence="2">Uncharacterized protein</fullName>
    </submittedName>
</protein>
<name>A0ABW1DA67_9ACTN</name>
<reference evidence="3" key="1">
    <citation type="journal article" date="2019" name="Int. J. Syst. Evol. Microbiol.">
        <title>The Global Catalogue of Microorganisms (GCM) 10K type strain sequencing project: providing services to taxonomists for standard genome sequencing and annotation.</title>
        <authorList>
            <consortium name="The Broad Institute Genomics Platform"/>
            <consortium name="The Broad Institute Genome Sequencing Center for Infectious Disease"/>
            <person name="Wu L."/>
            <person name="Ma J."/>
        </authorList>
    </citation>
    <scope>NUCLEOTIDE SEQUENCE [LARGE SCALE GENOMIC DNA]</scope>
    <source>
        <strain evidence="3">CCUG 53903</strain>
    </source>
</reference>
<comment type="caution">
    <text evidence="2">The sequence shown here is derived from an EMBL/GenBank/DDBJ whole genome shotgun (WGS) entry which is preliminary data.</text>
</comment>
<gene>
    <name evidence="2" type="ORF">ACFPZ3_62420</name>
</gene>
<accession>A0ABW1DA67</accession>
<evidence type="ECO:0000313" key="2">
    <source>
        <dbReference type="EMBL" id="MFC5834472.1"/>
    </source>
</evidence>
<sequence>MSVSAAPSGPWSFPDGTGKVVKADKTPTRIIAMAEGSIVAEGAPTTVITAELVFGLACVVLPGPVAGTPMVVPS</sequence>
<dbReference type="RefSeq" id="WP_379523885.1">
    <property type="nucleotide sequence ID" value="NZ_JBHSPA010000112.1"/>
</dbReference>
<evidence type="ECO:0000313" key="3">
    <source>
        <dbReference type="Proteomes" id="UP001596058"/>
    </source>
</evidence>
<feature type="region of interest" description="Disordered" evidence="1">
    <location>
        <begin position="1"/>
        <end position="20"/>
    </location>
</feature>
<organism evidence="2 3">
    <name type="scientific">Nonomuraea insulae</name>
    <dbReference type="NCBI Taxonomy" id="1616787"/>
    <lineage>
        <taxon>Bacteria</taxon>
        <taxon>Bacillati</taxon>
        <taxon>Actinomycetota</taxon>
        <taxon>Actinomycetes</taxon>
        <taxon>Streptosporangiales</taxon>
        <taxon>Streptosporangiaceae</taxon>
        <taxon>Nonomuraea</taxon>
    </lineage>
</organism>
<dbReference type="EMBL" id="JBHSPA010000112">
    <property type="protein sequence ID" value="MFC5834472.1"/>
    <property type="molecule type" value="Genomic_DNA"/>
</dbReference>
<dbReference type="Proteomes" id="UP001596058">
    <property type="component" value="Unassembled WGS sequence"/>
</dbReference>